<organism evidence="1 2">
    <name type="scientific">Halomonas lysinitropha</name>
    <dbReference type="NCBI Taxonomy" id="2607506"/>
    <lineage>
        <taxon>Bacteria</taxon>
        <taxon>Pseudomonadati</taxon>
        <taxon>Pseudomonadota</taxon>
        <taxon>Gammaproteobacteria</taxon>
        <taxon>Oceanospirillales</taxon>
        <taxon>Halomonadaceae</taxon>
        <taxon>Halomonas</taxon>
    </lineage>
</organism>
<reference evidence="1 2" key="1">
    <citation type="submission" date="2019-09" db="EMBL/GenBank/DDBJ databases">
        <authorList>
            <person name="Criscuolo A."/>
        </authorList>
    </citation>
    <scope>NUCLEOTIDE SEQUENCE [LARGE SCALE GENOMIC DNA]</scope>
    <source>
        <strain evidence="2">3(2)</strain>
    </source>
</reference>
<proteinExistence type="predicted"/>
<evidence type="ECO:0000313" key="1">
    <source>
        <dbReference type="EMBL" id="VVZ96463.1"/>
    </source>
</evidence>
<name>A0A5K1I8H2_9GAMM</name>
<evidence type="ECO:0008006" key="3">
    <source>
        <dbReference type="Google" id="ProtNLM"/>
    </source>
</evidence>
<gene>
    <name evidence="1" type="ORF">HALO32_02563</name>
</gene>
<evidence type="ECO:0000313" key="2">
    <source>
        <dbReference type="Proteomes" id="UP000326725"/>
    </source>
</evidence>
<dbReference type="Proteomes" id="UP000326725">
    <property type="component" value="Unassembled WGS sequence"/>
</dbReference>
<protein>
    <recommendedName>
        <fullName evidence="3">SMODS and SLOG-associating 2TM effector domain-containing protein</fullName>
    </recommendedName>
</protein>
<dbReference type="EMBL" id="CABVOU010000039">
    <property type="protein sequence ID" value="VVZ96463.1"/>
    <property type="molecule type" value="Genomic_DNA"/>
</dbReference>
<dbReference type="RefSeq" id="WP_151444256.1">
    <property type="nucleotide sequence ID" value="NZ_CABVOU010000039.1"/>
</dbReference>
<sequence length="170" mass="18681">MSPERNEGEFTVYTSYNVEKLTETLNARADRLCTFLLILLGSAVLADITSTVALGLTVTTVAALQFVCRFGEAAGQARSQKLRYASLLARRQALSDTELIDQFERIHEHDSRPLAAIEEIAFNKACLQRGRNSHMAPLSLSARMLALLVGGQPCEPERSQKPSDDAVKTD</sequence>
<accession>A0A5K1I8H2</accession>
<keyword evidence="2" id="KW-1185">Reference proteome</keyword>
<dbReference type="AlphaFoldDB" id="A0A5K1I8H2"/>